<gene>
    <name evidence="1" type="ORF">IP91_01993</name>
</gene>
<sequence length="109" mass="13097">MHPSVYIDEKDHWHEDFWYLIFPRRFDCWDRKKSDYNPDPIRLGGFNLHSIYAYSLDEEKLNNTPLNQRLLFKMGETQEAYTLCHKSLAHIFRDSGTRLITIAGFENAW</sequence>
<organism evidence="1 2">
    <name type="scientific">Pseudoduganella lurida</name>
    <dbReference type="NCBI Taxonomy" id="1036180"/>
    <lineage>
        <taxon>Bacteria</taxon>
        <taxon>Pseudomonadati</taxon>
        <taxon>Pseudomonadota</taxon>
        <taxon>Betaproteobacteria</taxon>
        <taxon>Burkholderiales</taxon>
        <taxon>Oxalobacteraceae</taxon>
        <taxon>Telluria group</taxon>
        <taxon>Pseudoduganella</taxon>
    </lineage>
</organism>
<keyword evidence="2" id="KW-1185">Reference proteome</keyword>
<proteinExistence type="predicted"/>
<accession>A0A562RAS7</accession>
<reference evidence="1 2" key="1">
    <citation type="journal article" date="2015" name="Stand. Genomic Sci.">
        <title>Genomic Encyclopedia of Bacterial and Archaeal Type Strains, Phase III: the genomes of soil and plant-associated and newly described type strains.</title>
        <authorList>
            <person name="Whitman W.B."/>
            <person name="Woyke T."/>
            <person name="Klenk H.P."/>
            <person name="Zhou Y."/>
            <person name="Lilburn T.G."/>
            <person name="Beck B.J."/>
            <person name="De Vos P."/>
            <person name="Vandamme P."/>
            <person name="Eisen J.A."/>
            <person name="Garrity G."/>
            <person name="Hugenholtz P."/>
            <person name="Kyrpides N.C."/>
        </authorList>
    </citation>
    <scope>NUCLEOTIDE SEQUENCE [LARGE SCALE GENOMIC DNA]</scope>
    <source>
        <strain evidence="1 2">CGMCC 1.10822</strain>
    </source>
</reference>
<comment type="caution">
    <text evidence="1">The sequence shown here is derived from an EMBL/GenBank/DDBJ whole genome shotgun (WGS) entry which is preliminary data.</text>
</comment>
<dbReference type="AlphaFoldDB" id="A0A562RAS7"/>
<evidence type="ECO:0000313" key="2">
    <source>
        <dbReference type="Proteomes" id="UP000318431"/>
    </source>
</evidence>
<protein>
    <submittedName>
        <fullName evidence="1">Uncharacterized protein</fullName>
    </submittedName>
</protein>
<name>A0A562RAS7_9BURK</name>
<dbReference type="EMBL" id="VLLB01000003">
    <property type="protein sequence ID" value="TWI66182.1"/>
    <property type="molecule type" value="Genomic_DNA"/>
</dbReference>
<dbReference type="Proteomes" id="UP000318431">
    <property type="component" value="Unassembled WGS sequence"/>
</dbReference>
<evidence type="ECO:0000313" key="1">
    <source>
        <dbReference type="EMBL" id="TWI66182.1"/>
    </source>
</evidence>